<dbReference type="PANTHER" id="PTHR43857:SF1">
    <property type="entry name" value="YJGH FAMILY PROTEIN"/>
    <property type="match status" value="1"/>
</dbReference>
<dbReference type="InterPro" id="IPR006175">
    <property type="entry name" value="YjgF/YER057c/UK114"/>
</dbReference>
<accession>A0A932MNH2</accession>
<proteinExistence type="predicted"/>
<evidence type="ECO:0000313" key="3">
    <source>
        <dbReference type="Proteomes" id="UP000782312"/>
    </source>
</evidence>
<dbReference type="InterPro" id="IPR035959">
    <property type="entry name" value="RutC-like_sf"/>
</dbReference>
<protein>
    <submittedName>
        <fullName evidence="2">RidA family protein</fullName>
    </submittedName>
</protein>
<dbReference type="CDD" id="cd00448">
    <property type="entry name" value="YjgF_YER057c_UK114_family"/>
    <property type="match status" value="1"/>
</dbReference>
<feature type="compositionally biased region" description="Basic and acidic residues" evidence="1">
    <location>
        <begin position="10"/>
        <end position="20"/>
    </location>
</feature>
<sequence length="166" mass="18491">MPPLPLGEGKSSHINRDFHTRKEPLMPKTIECVDWPNHLDVWTPYSMAVKATGGTTVYFAGVTAAPPYHHHPHRPEEFDTLPRDLPAQTRMALENLKRSLEAVGATFRDVVFLQTFMTTMEGHAEAGAVRKEFLGEHRPATTTLQVVRLATDPRCLIEVNAIAVIG</sequence>
<organism evidence="2 3">
    <name type="scientific">Tectimicrobiota bacterium</name>
    <dbReference type="NCBI Taxonomy" id="2528274"/>
    <lineage>
        <taxon>Bacteria</taxon>
        <taxon>Pseudomonadati</taxon>
        <taxon>Nitrospinota/Tectimicrobiota group</taxon>
        <taxon>Candidatus Tectimicrobiota</taxon>
    </lineage>
</organism>
<evidence type="ECO:0000256" key="1">
    <source>
        <dbReference type="SAM" id="MobiDB-lite"/>
    </source>
</evidence>
<dbReference type="Proteomes" id="UP000782312">
    <property type="component" value="Unassembled WGS sequence"/>
</dbReference>
<dbReference type="AlphaFoldDB" id="A0A932MNH2"/>
<dbReference type="EMBL" id="JACPUR010000035">
    <property type="protein sequence ID" value="MBI3128725.1"/>
    <property type="molecule type" value="Genomic_DNA"/>
</dbReference>
<gene>
    <name evidence="2" type="ORF">HYZ11_14065</name>
</gene>
<feature type="region of interest" description="Disordered" evidence="1">
    <location>
        <begin position="1"/>
        <end position="20"/>
    </location>
</feature>
<name>A0A932MNH2_UNCTE</name>
<evidence type="ECO:0000313" key="2">
    <source>
        <dbReference type="EMBL" id="MBI3128725.1"/>
    </source>
</evidence>
<dbReference type="Pfam" id="PF01042">
    <property type="entry name" value="Ribonuc_L-PSP"/>
    <property type="match status" value="1"/>
</dbReference>
<comment type="caution">
    <text evidence="2">The sequence shown here is derived from an EMBL/GenBank/DDBJ whole genome shotgun (WGS) entry which is preliminary data.</text>
</comment>
<dbReference type="PANTHER" id="PTHR43857">
    <property type="entry name" value="BLR7761 PROTEIN"/>
    <property type="match status" value="1"/>
</dbReference>
<dbReference type="Gene3D" id="3.30.1330.40">
    <property type="entry name" value="RutC-like"/>
    <property type="match status" value="1"/>
</dbReference>
<reference evidence="2" key="1">
    <citation type="submission" date="2020-07" db="EMBL/GenBank/DDBJ databases">
        <title>Huge and variable diversity of episymbiotic CPR bacteria and DPANN archaea in groundwater ecosystems.</title>
        <authorList>
            <person name="He C.Y."/>
            <person name="Keren R."/>
            <person name="Whittaker M."/>
            <person name="Farag I.F."/>
            <person name="Doudna J."/>
            <person name="Cate J.H.D."/>
            <person name="Banfield J.F."/>
        </authorList>
    </citation>
    <scope>NUCLEOTIDE SEQUENCE</scope>
    <source>
        <strain evidence="2">NC_groundwater_763_Ag_S-0.2um_68_21</strain>
    </source>
</reference>
<dbReference type="SUPFAM" id="SSF55298">
    <property type="entry name" value="YjgF-like"/>
    <property type="match status" value="1"/>
</dbReference>